<comment type="caution">
    <text evidence="2">The sequence shown here is derived from an EMBL/GenBank/DDBJ whole genome shotgun (WGS) entry which is preliminary data.</text>
</comment>
<protein>
    <submittedName>
        <fullName evidence="2">Uncharacterized protein</fullName>
    </submittedName>
</protein>
<sequence>MSQDYNPKKWWNSEIYTRIRMNKEKLGHTLKEKLGQDTCHLILFTHALLGCDSTSRIHGVGKGLGLRRLIEDNDFQKSATGFMQKSTSKEEIKTAGEDALLIIYGSSKGGNLNKLRREIFEKKETTANSFVHPEHFVHAEPAREQCVPTPQKSTATMMKRT</sequence>
<accession>A0AA88HSW1</accession>
<proteinExistence type="predicted"/>
<organism evidence="2 3">
    <name type="scientific">Artemia franciscana</name>
    <name type="common">Brine shrimp</name>
    <name type="synonym">Artemia sanfranciscana</name>
    <dbReference type="NCBI Taxonomy" id="6661"/>
    <lineage>
        <taxon>Eukaryota</taxon>
        <taxon>Metazoa</taxon>
        <taxon>Ecdysozoa</taxon>
        <taxon>Arthropoda</taxon>
        <taxon>Crustacea</taxon>
        <taxon>Branchiopoda</taxon>
        <taxon>Anostraca</taxon>
        <taxon>Artemiidae</taxon>
        <taxon>Artemia</taxon>
    </lineage>
</organism>
<evidence type="ECO:0000256" key="1">
    <source>
        <dbReference type="SAM" id="MobiDB-lite"/>
    </source>
</evidence>
<dbReference type="Proteomes" id="UP001187531">
    <property type="component" value="Unassembled WGS sequence"/>
</dbReference>
<evidence type="ECO:0000313" key="3">
    <source>
        <dbReference type="Proteomes" id="UP001187531"/>
    </source>
</evidence>
<name>A0AA88HSW1_ARTSF</name>
<feature type="region of interest" description="Disordered" evidence="1">
    <location>
        <begin position="142"/>
        <end position="161"/>
    </location>
</feature>
<keyword evidence="3" id="KW-1185">Reference proteome</keyword>
<evidence type="ECO:0000313" key="2">
    <source>
        <dbReference type="EMBL" id="KAK2715669.1"/>
    </source>
</evidence>
<dbReference type="AlphaFoldDB" id="A0AA88HSW1"/>
<reference evidence="2" key="1">
    <citation type="submission" date="2023-07" db="EMBL/GenBank/DDBJ databases">
        <title>Chromosome-level genome assembly of Artemia franciscana.</title>
        <authorList>
            <person name="Jo E."/>
        </authorList>
    </citation>
    <scope>NUCLEOTIDE SEQUENCE</scope>
    <source>
        <tissue evidence="2">Whole body</tissue>
    </source>
</reference>
<gene>
    <name evidence="2" type="ORF">QYM36_010294</name>
</gene>
<feature type="compositionally biased region" description="Polar residues" evidence="1">
    <location>
        <begin position="148"/>
        <end position="161"/>
    </location>
</feature>
<dbReference type="EMBL" id="JAVRJZ010000012">
    <property type="protein sequence ID" value="KAK2715669.1"/>
    <property type="molecule type" value="Genomic_DNA"/>
</dbReference>